<dbReference type="Ensembl" id="ENSEBUT00000018384.1">
    <property type="protein sequence ID" value="ENSEBUP00000017808.1"/>
    <property type="gene ID" value="ENSEBUG00000011133.1"/>
</dbReference>
<dbReference type="GO" id="GO:0019784">
    <property type="term" value="F:deNEDDylase activity"/>
    <property type="evidence" value="ECO:0007669"/>
    <property type="project" value="InterPro"/>
</dbReference>
<dbReference type="AlphaFoldDB" id="A0A8C4QP59"/>
<feature type="domain" description="Ubiquitin-like protease family profile" evidence="5">
    <location>
        <begin position="11"/>
        <end position="175"/>
    </location>
</feature>
<keyword evidence="4" id="KW-0788">Thiol protease</keyword>
<dbReference type="Gene3D" id="3.40.395.10">
    <property type="entry name" value="Adenoviral Proteinase, Chain A"/>
    <property type="match status" value="1"/>
</dbReference>
<dbReference type="PANTHER" id="PTHR46468:SF1">
    <property type="entry name" value="SENTRIN-SPECIFIC PROTEASE 8"/>
    <property type="match status" value="1"/>
</dbReference>
<dbReference type="InterPro" id="IPR003653">
    <property type="entry name" value="Peptidase_C48_C"/>
</dbReference>
<dbReference type="PROSITE" id="PS50600">
    <property type="entry name" value="ULP_PROTEASE"/>
    <property type="match status" value="1"/>
</dbReference>
<dbReference type="OMA" id="GFYFEYL"/>
<comment type="similarity">
    <text evidence="1">Belongs to the peptidase C48 family.</text>
</comment>
<evidence type="ECO:0000256" key="1">
    <source>
        <dbReference type="ARBA" id="ARBA00005234"/>
    </source>
</evidence>
<evidence type="ECO:0000259" key="5">
    <source>
        <dbReference type="PROSITE" id="PS50600"/>
    </source>
</evidence>
<dbReference type="GO" id="GO:0008234">
    <property type="term" value="F:cysteine-type peptidase activity"/>
    <property type="evidence" value="ECO:0007669"/>
    <property type="project" value="UniProtKB-KW"/>
</dbReference>
<dbReference type="GO" id="GO:0000338">
    <property type="term" value="P:protein deneddylation"/>
    <property type="evidence" value="ECO:0007669"/>
    <property type="project" value="TreeGrafter"/>
</dbReference>
<dbReference type="InterPro" id="IPR044613">
    <property type="entry name" value="Nep1/2-like"/>
</dbReference>
<proteinExistence type="inferred from homology"/>
<reference evidence="6" key="1">
    <citation type="submission" date="2025-08" db="UniProtKB">
        <authorList>
            <consortium name="Ensembl"/>
        </authorList>
    </citation>
    <scope>IDENTIFICATION</scope>
</reference>
<reference evidence="6" key="2">
    <citation type="submission" date="2025-09" db="UniProtKB">
        <authorList>
            <consortium name="Ensembl"/>
        </authorList>
    </citation>
    <scope>IDENTIFICATION</scope>
</reference>
<dbReference type="GO" id="GO:0006508">
    <property type="term" value="P:proteolysis"/>
    <property type="evidence" value="ECO:0007669"/>
    <property type="project" value="UniProtKB-KW"/>
</dbReference>
<dbReference type="InterPro" id="IPR038765">
    <property type="entry name" value="Papain-like_cys_pep_sf"/>
</dbReference>
<sequence length="216" mass="24438">MDPVILSYHDVVLRRSDVKLLTAPCWLNDSVIGFAFEYLQKEEFSTCVDSAAFISPEVTQFIKCSYTEDLGSFLEPLELPRKKAIFLAVNDHDELQTSGGSHWSLLLYNRAENTFHHFDSLGKNNLSQARRLAHQLERFLGLGSKTPALIHEESAPSQSNAYDCGVYVICNVLLLGRWLLLGESFPQLSQIVTPAFVTQQRLEWRQLVERLAHGGK</sequence>
<organism evidence="6 7">
    <name type="scientific">Eptatretus burgeri</name>
    <name type="common">Inshore hagfish</name>
    <dbReference type="NCBI Taxonomy" id="7764"/>
    <lineage>
        <taxon>Eukaryota</taxon>
        <taxon>Metazoa</taxon>
        <taxon>Chordata</taxon>
        <taxon>Craniata</taxon>
        <taxon>Vertebrata</taxon>
        <taxon>Cyclostomata</taxon>
        <taxon>Myxini</taxon>
        <taxon>Myxiniformes</taxon>
        <taxon>Myxinidae</taxon>
        <taxon>Eptatretinae</taxon>
        <taxon>Eptatretus</taxon>
    </lineage>
</organism>
<evidence type="ECO:0000313" key="7">
    <source>
        <dbReference type="Proteomes" id="UP000694388"/>
    </source>
</evidence>
<evidence type="ECO:0000256" key="2">
    <source>
        <dbReference type="ARBA" id="ARBA00022670"/>
    </source>
</evidence>
<keyword evidence="2" id="KW-0645">Protease</keyword>
<dbReference type="GeneTree" id="ENSGT00390000014038"/>
<protein>
    <submittedName>
        <fullName evidence="6">SUMO peptidase family member, NEDD8 specific</fullName>
    </submittedName>
</protein>
<dbReference type="PANTHER" id="PTHR46468">
    <property type="entry name" value="SENTRIN-SPECIFIC PROTEASE 8"/>
    <property type="match status" value="1"/>
</dbReference>
<name>A0A8C4QP59_EPTBU</name>
<keyword evidence="7" id="KW-1185">Reference proteome</keyword>
<evidence type="ECO:0000313" key="6">
    <source>
        <dbReference type="Ensembl" id="ENSEBUP00000017808.1"/>
    </source>
</evidence>
<dbReference type="Proteomes" id="UP000694388">
    <property type="component" value="Unplaced"/>
</dbReference>
<evidence type="ECO:0000256" key="4">
    <source>
        <dbReference type="ARBA" id="ARBA00022807"/>
    </source>
</evidence>
<dbReference type="SUPFAM" id="SSF54001">
    <property type="entry name" value="Cysteine proteinases"/>
    <property type="match status" value="1"/>
</dbReference>
<accession>A0A8C4QP59</accession>
<evidence type="ECO:0000256" key="3">
    <source>
        <dbReference type="ARBA" id="ARBA00022801"/>
    </source>
</evidence>
<keyword evidence="3" id="KW-0378">Hydrolase</keyword>
<dbReference type="Pfam" id="PF02902">
    <property type="entry name" value="Peptidase_C48"/>
    <property type="match status" value="1"/>
</dbReference>